<dbReference type="PANTHER" id="PTHR39430">
    <property type="entry name" value="MEMBRANE-ASSOCIATED PROTEASE-RELATED"/>
    <property type="match status" value="1"/>
</dbReference>
<evidence type="ECO:0000256" key="1">
    <source>
        <dbReference type="SAM" id="Phobius"/>
    </source>
</evidence>
<feature type="transmembrane region" description="Helical" evidence="1">
    <location>
        <begin position="63"/>
        <end position="86"/>
    </location>
</feature>
<dbReference type="Proteomes" id="UP000182624">
    <property type="component" value="Unassembled WGS sequence"/>
</dbReference>
<dbReference type="GO" id="GO:0080120">
    <property type="term" value="P:CAAX-box protein maturation"/>
    <property type="evidence" value="ECO:0007669"/>
    <property type="project" value="UniProtKB-ARBA"/>
</dbReference>
<feature type="transmembrane region" description="Helical" evidence="1">
    <location>
        <begin position="107"/>
        <end position="126"/>
    </location>
</feature>
<dbReference type="InterPro" id="IPR003675">
    <property type="entry name" value="Rce1/LyrA-like_dom"/>
</dbReference>
<dbReference type="EMBL" id="FOXO01000007">
    <property type="protein sequence ID" value="SFP75483.1"/>
    <property type="molecule type" value="Genomic_DNA"/>
</dbReference>
<dbReference type="PANTHER" id="PTHR39430:SF1">
    <property type="entry name" value="PROTEASE"/>
    <property type="match status" value="1"/>
</dbReference>
<keyword evidence="1" id="KW-0812">Transmembrane</keyword>
<reference evidence="4" key="1">
    <citation type="submission" date="2016-10" db="EMBL/GenBank/DDBJ databases">
        <authorList>
            <person name="Varghese N."/>
            <person name="Submissions S."/>
        </authorList>
    </citation>
    <scope>NUCLEOTIDE SEQUENCE [LARGE SCALE GENOMIC DNA]</scope>
    <source>
        <strain evidence="4">P18</strain>
    </source>
</reference>
<organism evidence="3 4">
    <name type="scientific">Butyrivibrio proteoclasticus</name>
    <dbReference type="NCBI Taxonomy" id="43305"/>
    <lineage>
        <taxon>Bacteria</taxon>
        <taxon>Bacillati</taxon>
        <taxon>Bacillota</taxon>
        <taxon>Clostridia</taxon>
        <taxon>Lachnospirales</taxon>
        <taxon>Lachnospiraceae</taxon>
        <taxon>Butyrivibrio</taxon>
    </lineage>
</organism>
<evidence type="ECO:0000313" key="4">
    <source>
        <dbReference type="Proteomes" id="UP000182624"/>
    </source>
</evidence>
<dbReference type="GO" id="GO:0004175">
    <property type="term" value="F:endopeptidase activity"/>
    <property type="evidence" value="ECO:0007669"/>
    <property type="project" value="UniProtKB-ARBA"/>
</dbReference>
<accession>A0A1I5SXK9</accession>
<name>A0A1I5SXK9_9FIRM</name>
<feature type="transmembrane region" description="Helical" evidence="1">
    <location>
        <begin position="277"/>
        <end position="296"/>
    </location>
</feature>
<keyword evidence="4" id="KW-1185">Reference proteome</keyword>
<protein>
    <recommendedName>
        <fullName evidence="2">CAAX prenyl protease 2/Lysostaphin resistance protein A-like domain-containing protein</fullName>
    </recommendedName>
</protein>
<dbReference type="Pfam" id="PF02517">
    <property type="entry name" value="Rce1-like"/>
    <property type="match status" value="1"/>
</dbReference>
<feature type="transmembrane region" description="Helical" evidence="1">
    <location>
        <begin position="232"/>
        <end position="257"/>
    </location>
</feature>
<feature type="transmembrane region" description="Helical" evidence="1">
    <location>
        <begin position="25"/>
        <end position="48"/>
    </location>
</feature>
<keyword evidence="1" id="KW-1133">Transmembrane helix</keyword>
<dbReference type="RefSeq" id="WP_177201606.1">
    <property type="nucleotide sequence ID" value="NZ_FOXO01000007.1"/>
</dbReference>
<feature type="domain" description="CAAX prenyl protease 2/Lysostaphin resistance protein A-like" evidence="2">
    <location>
        <begin position="143"/>
        <end position="235"/>
    </location>
</feature>
<keyword evidence="1" id="KW-0472">Membrane</keyword>
<evidence type="ECO:0000313" key="3">
    <source>
        <dbReference type="EMBL" id="SFP75483.1"/>
    </source>
</evidence>
<sequence length="307" mass="34489">MEKKENKLISFIKSYHTDNFKLNDFILIPFILAYFLIVLGNIVGSLIINYPASMIINDTNYDYVAFLAMYASFIGIWIVIFLWCLIPSNRPIFGAVWKKCKGNTLKHLGIGLLIGFVMNGFCILLAVLHKDIYLYFSGANFFALLGIFIAVFIQSSAEELLCRGFLYQRIRRGYRHPAVAIIVNAMFFGFLHIANPGVSTLAIVSIVTVGICYSVMVYYCDSLWMPMAAHAAWNYTQSIVFGLPNSGLVSRFSLFKLDASTATDSFFYSVEFGVEETIVAVSVNVICAILVVVWGVKSKKKPTNIWE</sequence>
<feature type="transmembrane region" description="Helical" evidence="1">
    <location>
        <begin position="200"/>
        <end position="220"/>
    </location>
</feature>
<gene>
    <name evidence="3" type="ORF">SAMN04487928_107114</name>
</gene>
<evidence type="ECO:0000259" key="2">
    <source>
        <dbReference type="Pfam" id="PF02517"/>
    </source>
</evidence>
<proteinExistence type="predicted"/>
<feature type="transmembrane region" description="Helical" evidence="1">
    <location>
        <begin position="174"/>
        <end position="194"/>
    </location>
</feature>
<dbReference type="AlphaFoldDB" id="A0A1I5SXK9"/>
<feature type="transmembrane region" description="Helical" evidence="1">
    <location>
        <begin position="132"/>
        <end position="153"/>
    </location>
</feature>